<dbReference type="InterPro" id="IPR029058">
    <property type="entry name" value="AB_hydrolase_fold"/>
</dbReference>
<dbReference type="Pfam" id="PF07859">
    <property type="entry name" value="Abhydrolase_3"/>
    <property type="match status" value="1"/>
</dbReference>
<organism evidence="3 4">
    <name type="scientific">Botrytis byssoidea</name>
    <dbReference type="NCBI Taxonomy" id="139641"/>
    <lineage>
        <taxon>Eukaryota</taxon>
        <taxon>Fungi</taxon>
        <taxon>Dikarya</taxon>
        <taxon>Ascomycota</taxon>
        <taxon>Pezizomycotina</taxon>
        <taxon>Leotiomycetes</taxon>
        <taxon>Helotiales</taxon>
        <taxon>Sclerotiniaceae</taxon>
        <taxon>Botrytis</taxon>
    </lineage>
</organism>
<dbReference type="GeneID" id="62149838"/>
<evidence type="ECO:0000313" key="4">
    <source>
        <dbReference type="Proteomes" id="UP000710849"/>
    </source>
</evidence>
<accession>A0A9P5IIU2</accession>
<reference evidence="3 4" key="1">
    <citation type="journal article" date="2020" name="Genome Biol. Evol.">
        <title>Comparative genomics of Sclerotiniaceae.</title>
        <authorList>
            <person name="Valero Jimenez C.A."/>
            <person name="Steentjes M."/>
            <person name="Scholten O.E."/>
            <person name="Van Kan J.A.L."/>
        </authorList>
    </citation>
    <scope>NUCLEOTIDE SEQUENCE [LARGE SCALE GENOMIC DNA]</scope>
    <source>
        <strain evidence="3 4">MUCL 94</strain>
    </source>
</reference>
<evidence type="ECO:0000256" key="1">
    <source>
        <dbReference type="SAM" id="MobiDB-lite"/>
    </source>
</evidence>
<dbReference type="SUPFAM" id="SSF53474">
    <property type="entry name" value="alpha/beta-Hydrolases"/>
    <property type="match status" value="1"/>
</dbReference>
<protein>
    <recommendedName>
        <fullName evidence="2">Alpha/beta hydrolase fold-3 domain-containing protein</fullName>
    </recommendedName>
</protein>
<dbReference type="RefSeq" id="XP_038732469.1">
    <property type="nucleotide sequence ID" value="XM_038876762.1"/>
</dbReference>
<dbReference type="InterPro" id="IPR050466">
    <property type="entry name" value="Carboxylest/Gibb_receptor"/>
</dbReference>
<dbReference type="Proteomes" id="UP000710849">
    <property type="component" value="Unassembled WGS sequence"/>
</dbReference>
<dbReference type="AlphaFoldDB" id="A0A9P5IIU2"/>
<dbReference type="InterPro" id="IPR013094">
    <property type="entry name" value="AB_hydrolase_3"/>
</dbReference>
<dbReference type="GO" id="GO:0016787">
    <property type="term" value="F:hydrolase activity"/>
    <property type="evidence" value="ECO:0007669"/>
    <property type="project" value="InterPro"/>
</dbReference>
<dbReference type="PANTHER" id="PTHR23024">
    <property type="entry name" value="ARYLACETAMIDE DEACETYLASE"/>
    <property type="match status" value="1"/>
</dbReference>
<dbReference type="PANTHER" id="PTHR23024:SF166">
    <property type="entry name" value="ALPHA_BETA HYDROLASE FOLD-3 DOMAIN-CONTAINING PROTEIN-RELATED"/>
    <property type="match status" value="1"/>
</dbReference>
<comment type="caution">
    <text evidence="3">The sequence shown here is derived from an EMBL/GenBank/DDBJ whole genome shotgun (WGS) entry which is preliminary data.</text>
</comment>
<name>A0A9P5IIU2_9HELO</name>
<sequence length="244" mass="26699">MGNPSTAGYKPEWLEVITPPFLSRQAPSRSTTSIVEKALSTRPVPVGDAPSIKKQFNDLVAELNSQRPPPDTSVQTRDTSADGVPVRIYTPPNATQDDELHLGVYYHGGGYCGGSLDSEDMWCRYIAKNVPCVLVSVDYRLGPEHKFPAMLDDSVKAFEWAYKHASELNSSQSKLFTIGASAGGGLALTVAHDLIAAGKRSQIKGVVAMVPIAAHHLLFPRLTKIIINPTRRMRLAYRLTMRII</sequence>
<feature type="region of interest" description="Disordered" evidence="1">
    <location>
        <begin position="63"/>
        <end position="92"/>
    </location>
</feature>
<gene>
    <name evidence="3" type="ORF">EAE97_006249</name>
</gene>
<evidence type="ECO:0000313" key="3">
    <source>
        <dbReference type="EMBL" id="KAF7942795.1"/>
    </source>
</evidence>
<dbReference type="Gene3D" id="3.40.50.1820">
    <property type="entry name" value="alpha/beta hydrolase"/>
    <property type="match status" value="1"/>
</dbReference>
<dbReference type="EMBL" id="RCSW01000011">
    <property type="protein sequence ID" value="KAF7942795.1"/>
    <property type="molecule type" value="Genomic_DNA"/>
</dbReference>
<keyword evidence="4" id="KW-1185">Reference proteome</keyword>
<evidence type="ECO:0000259" key="2">
    <source>
        <dbReference type="Pfam" id="PF07859"/>
    </source>
</evidence>
<proteinExistence type="predicted"/>
<feature type="domain" description="Alpha/beta hydrolase fold-3" evidence="2">
    <location>
        <begin position="104"/>
        <end position="213"/>
    </location>
</feature>